<dbReference type="Proteomes" id="UP000250235">
    <property type="component" value="Unassembled WGS sequence"/>
</dbReference>
<accession>A0A2Z7CJ33</accession>
<name>A0A2Z7CJ33_9LAMI</name>
<protein>
    <submittedName>
        <fullName evidence="1">Uncharacterized protein</fullName>
    </submittedName>
</protein>
<evidence type="ECO:0000313" key="1">
    <source>
        <dbReference type="EMBL" id="KZV47122.1"/>
    </source>
</evidence>
<reference evidence="1 2" key="1">
    <citation type="journal article" date="2015" name="Proc. Natl. Acad. Sci. U.S.A.">
        <title>The resurrection genome of Boea hygrometrica: A blueprint for survival of dehydration.</title>
        <authorList>
            <person name="Xiao L."/>
            <person name="Yang G."/>
            <person name="Zhang L."/>
            <person name="Yang X."/>
            <person name="Zhao S."/>
            <person name="Ji Z."/>
            <person name="Zhou Q."/>
            <person name="Hu M."/>
            <person name="Wang Y."/>
            <person name="Chen M."/>
            <person name="Xu Y."/>
            <person name="Jin H."/>
            <person name="Xiao X."/>
            <person name="Hu G."/>
            <person name="Bao F."/>
            <person name="Hu Y."/>
            <person name="Wan P."/>
            <person name="Li L."/>
            <person name="Deng X."/>
            <person name="Kuang T."/>
            <person name="Xiang C."/>
            <person name="Zhu J.K."/>
            <person name="Oliver M.J."/>
            <person name="He Y."/>
        </authorList>
    </citation>
    <scope>NUCLEOTIDE SEQUENCE [LARGE SCALE GENOMIC DNA]</scope>
    <source>
        <strain evidence="2">cv. XS01</strain>
    </source>
</reference>
<gene>
    <name evidence="1" type="ORF">F511_25468</name>
</gene>
<sequence>MEEITEKCRELRVVIFDRVELCSAVTVLGYEAFGRELYQLYQADSLGIFAYLSSLVVAMSNFKLSISASRKSLPWLLSQKKSGCFGRVIAVPCLESVRCVVPEKSNDIIGVVTARFECLPPSRDGLTSPDDHGPMISTGDWLLGLCCPFAGSSGNQAGQSGGSAGRSPFP</sequence>
<evidence type="ECO:0000313" key="2">
    <source>
        <dbReference type="Proteomes" id="UP000250235"/>
    </source>
</evidence>
<dbReference type="AlphaFoldDB" id="A0A2Z7CJ33"/>
<organism evidence="1 2">
    <name type="scientific">Dorcoceras hygrometricum</name>
    <dbReference type="NCBI Taxonomy" id="472368"/>
    <lineage>
        <taxon>Eukaryota</taxon>
        <taxon>Viridiplantae</taxon>
        <taxon>Streptophyta</taxon>
        <taxon>Embryophyta</taxon>
        <taxon>Tracheophyta</taxon>
        <taxon>Spermatophyta</taxon>
        <taxon>Magnoliopsida</taxon>
        <taxon>eudicotyledons</taxon>
        <taxon>Gunneridae</taxon>
        <taxon>Pentapetalae</taxon>
        <taxon>asterids</taxon>
        <taxon>lamiids</taxon>
        <taxon>Lamiales</taxon>
        <taxon>Gesneriaceae</taxon>
        <taxon>Didymocarpoideae</taxon>
        <taxon>Trichosporeae</taxon>
        <taxon>Loxocarpinae</taxon>
        <taxon>Dorcoceras</taxon>
    </lineage>
</organism>
<keyword evidence="2" id="KW-1185">Reference proteome</keyword>
<dbReference type="EMBL" id="KQ995311">
    <property type="protein sequence ID" value="KZV47122.1"/>
    <property type="molecule type" value="Genomic_DNA"/>
</dbReference>
<proteinExistence type="predicted"/>